<protein>
    <submittedName>
        <fullName evidence="2">Uncharacterized protein</fullName>
    </submittedName>
</protein>
<feature type="compositionally biased region" description="Polar residues" evidence="1">
    <location>
        <begin position="139"/>
        <end position="148"/>
    </location>
</feature>
<proteinExistence type="predicted"/>
<feature type="compositionally biased region" description="Basic residues" evidence="1">
    <location>
        <begin position="149"/>
        <end position="158"/>
    </location>
</feature>
<organism evidence="2 3">
    <name type="scientific">Biomphalaria pfeifferi</name>
    <name type="common">Bloodfluke planorb</name>
    <name type="synonym">Freshwater snail</name>
    <dbReference type="NCBI Taxonomy" id="112525"/>
    <lineage>
        <taxon>Eukaryota</taxon>
        <taxon>Metazoa</taxon>
        <taxon>Spiralia</taxon>
        <taxon>Lophotrochozoa</taxon>
        <taxon>Mollusca</taxon>
        <taxon>Gastropoda</taxon>
        <taxon>Heterobranchia</taxon>
        <taxon>Euthyneura</taxon>
        <taxon>Panpulmonata</taxon>
        <taxon>Hygrophila</taxon>
        <taxon>Lymnaeoidea</taxon>
        <taxon>Planorbidae</taxon>
        <taxon>Biomphalaria</taxon>
    </lineage>
</organism>
<name>A0AAD8BX20_BIOPF</name>
<sequence>MVIGELVYHTGRQSVIIKSGDHNAILRRDASSCPLVDKARTLATKSNLHCRNKKINELRETNHTPHRYNTFSPPFHVTKHMERGLYKKLLFDPIHHAAMLARNAEIPPPPERHESTLYRCSITANIRENTTPQHGEGQSGESNSCSNTTRRKEKKIRY</sequence>
<feature type="region of interest" description="Disordered" evidence="1">
    <location>
        <begin position="129"/>
        <end position="158"/>
    </location>
</feature>
<comment type="caution">
    <text evidence="2">The sequence shown here is derived from an EMBL/GenBank/DDBJ whole genome shotgun (WGS) entry which is preliminary data.</text>
</comment>
<evidence type="ECO:0000256" key="1">
    <source>
        <dbReference type="SAM" id="MobiDB-lite"/>
    </source>
</evidence>
<evidence type="ECO:0000313" key="3">
    <source>
        <dbReference type="Proteomes" id="UP001233172"/>
    </source>
</evidence>
<dbReference type="Proteomes" id="UP001233172">
    <property type="component" value="Unassembled WGS sequence"/>
</dbReference>
<gene>
    <name evidence="2" type="ORF">Bpfe_009240</name>
</gene>
<dbReference type="EMBL" id="JASAOG010000030">
    <property type="protein sequence ID" value="KAK0061434.1"/>
    <property type="molecule type" value="Genomic_DNA"/>
</dbReference>
<keyword evidence="3" id="KW-1185">Reference proteome</keyword>
<reference evidence="2" key="2">
    <citation type="submission" date="2023-04" db="EMBL/GenBank/DDBJ databases">
        <authorList>
            <person name="Bu L."/>
            <person name="Lu L."/>
            <person name="Laidemitt M.R."/>
            <person name="Zhang S.M."/>
            <person name="Mutuku M."/>
            <person name="Mkoji G."/>
            <person name="Steinauer M."/>
            <person name="Loker E.S."/>
        </authorList>
    </citation>
    <scope>NUCLEOTIDE SEQUENCE</scope>
    <source>
        <strain evidence="2">KasaAsao</strain>
        <tissue evidence="2">Whole Snail</tissue>
    </source>
</reference>
<reference evidence="2" key="1">
    <citation type="journal article" date="2023" name="PLoS Negl. Trop. Dis.">
        <title>A genome sequence for Biomphalaria pfeifferi, the major vector snail for the human-infecting parasite Schistosoma mansoni.</title>
        <authorList>
            <person name="Bu L."/>
            <person name="Lu L."/>
            <person name="Laidemitt M.R."/>
            <person name="Zhang S.M."/>
            <person name="Mutuku M."/>
            <person name="Mkoji G."/>
            <person name="Steinauer M."/>
            <person name="Loker E.S."/>
        </authorList>
    </citation>
    <scope>NUCLEOTIDE SEQUENCE</scope>
    <source>
        <strain evidence="2">KasaAsao</strain>
    </source>
</reference>
<accession>A0AAD8BX20</accession>
<evidence type="ECO:0000313" key="2">
    <source>
        <dbReference type="EMBL" id="KAK0061434.1"/>
    </source>
</evidence>
<dbReference type="AlphaFoldDB" id="A0AAD8BX20"/>